<evidence type="ECO:0000313" key="3">
    <source>
        <dbReference type="EMBL" id="OCW57809.1"/>
    </source>
</evidence>
<dbReference type="InterPro" id="IPR006015">
    <property type="entry name" value="Universal_stress_UspA"/>
</dbReference>
<dbReference type="EMBL" id="LQZT01000012">
    <property type="protein sequence ID" value="OCW57809.1"/>
    <property type="molecule type" value="Genomic_DNA"/>
</dbReference>
<accession>A0A1C1YWL4</accession>
<dbReference type="SUPFAM" id="SSF52402">
    <property type="entry name" value="Adenine nucleotide alpha hydrolases-like"/>
    <property type="match status" value="2"/>
</dbReference>
<feature type="domain" description="UspA" evidence="2">
    <location>
        <begin position="3"/>
        <end position="156"/>
    </location>
</feature>
<dbReference type="PANTHER" id="PTHR46268:SF15">
    <property type="entry name" value="UNIVERSAL STRESS PROTEIN HP_0031"/>
    <property type="match status" value="1"/>
</dbReference>
<proteinExistence type="inferred from homology"/>
<keyword evidence="4" id="KW-1185">Reference proteome</keyword>
<dbReference type="PRINTS" id="PR01438">
    <property type="entry name" value="UNVRSLSTRESS"/>
</dbReference>
<evidence type="ECO:0000256" key="1">
    <source>
        <dbReference type="ARBA" id="ARBA00008791"/>
    </source>
</evidence>
<protein>
    <submittedName>
        <fullName evidence="3">Universal stress protein UspA</fullName>
    </submittedName>
</protein>
<dbReference type="Proteomes" id="UP000094795">
    <property type="component" value="Unassembled WGS sequence"/>
</dbReference>
<evidence type="ECO:0000259" key="2">
    <source>
        <dbReference type="Pfam" id="PF00582"/>
    </source>
</evidence>
<comment type="similarity">
    <text evidence="1">Belongs to the universal stress protein A family.</text>
</comment>
<feature type="domain" description="UspA" evidence="2">
    <location>
        <begin position="211"/>
        <end position="284"/>
    </location>
</feature>
<comment type="caution">
    <text evidence="3">The sequence shown here is derived from an EMBL/GenBank/DDBJ whole genome shotgun (WGS) entry which is preliminary data.</text>
</comment>
<dbReference type="OrthoDB" id="9804721at2"/>
<dbReference type="Pfam" id="PF00582">
    <property type="entry name" value="Usp"/>
    <property type="match status" value="2"/>
</dbReference>
<reference evidence="3 4" key="1">
    <citation type="submission" date="2015-12" db="EMBL/GenBank/DDBJ databases">
        <authorList>
            <person name="Shamseldin A."/>
            <person name="Moawad H."/>
            <person name="Abd El-Rahim W.M."/>
            <person name="Sadowsky M.J."/>
        </authorList>
    </citation>
    <scope>NUCLEOTIDE SEQUENCE [LARGE SCALE GENOMIC DNA]</scope>
    <source>
        <strain evidence="3 4">JC234</strain>
    </source>
</reference>
<evidence type="ECO:0000313" key="4">
    <source>
        <dbReference type="Proteomes" id="UP000094795"/>
    </source>
</evidence>
<dbReference type="STRING" id="1480615.AWJ14_03160"/>
<dbReference type="PANTHER" id="PTHR46268">
    <property type="entry name" value="STRESS RESPONSE PROTEIN NHAX"/>
    <property type="match status" value="1"/>
</dbReference>
<name>A0A1C1YWL4_9HYPH</name>
<dbReference type="CDD" id="cd00293">
    <property type="entry name" value="USP-like"/>
    <property type="match status" value="2"/>
</dbReference>
<dbReference type="Gene3D" id="3.40.50.12370">
    <property type="match status" value="1"/>
</dbReference>
<dbReference type="InterPro" id="IPR006016">
    <property type="entry name" value="UspA"/>
</dbReference>
<sequence>MSNSLLALVDGSVYAKSVCDHAVWAASRMDAPVDLLHVIEPAAEAGITDLSGAITLGARTALLDKLAALDAERAKLLSQKGRAILDDARALVEAGGARVLGTHLRQGKLVETVISREGTAGMIMIGKRGEEADFASLRLGAHLERFIRASHKPVFVASRAFRPIDSVIVAYDGSASSQRMVDHIARNPLFAGLAIDVVTVGPTNRDSEKSQENARAVLEAAGLAVTTTILSGQPDAVLGKRVADTGTTLVAMGAYGHSRIRSFVLGSTTSEMLRSCKAPVVVLR</sequence>
<organism evidence="3 4">
    <name type="scientific">Hoeflea olei</name>
    <dbReference type="NCBI Taxonomy" id="1480615"/>
    <lineage>
        <taxon>Bacteria</taxon>
        <taxon>Pseudomonadati</taxon>
        <taxon>Pseudomonadota</taxon>
        <taxon>Alphaproteobacteria</taxon>
        <taxon>Hyphomicrobiales</taxon>
        <taxon>Rhizobiaceae</taxon>
        <taxon>Hoeflea</taxon>
    </lineage>
</organism>
<gene>
    <name evidence="3" type="ORF">AWJ14_03160</name>
</gene>
<dbReference type="RefSeq" id="WP_066178065.1">
    <property type="nucleotide sequence ID" value="NZ_LQZT01000012.1"/>
</dbReference>
<dbReference type="AlphaFoldDB" id="A0A1C1YWL4"/>